<dbReference type="InterPro" id="IPR019650">
    <property type="entry name" value="DUF2513"/>
</dbReference>
<dbReference type="Proteomes" id="UP001057877">
    <property type="component" value="Chromosome"/>
</dbReference>
<evidence type="ECO:0000313" key="2">
    <source>
        <dbReference type="Proteomes" id="UP001057877"/>
    </source>
</evidence>
<dbReference type="RefSeq" id="WP_258388168.1">
    <property type="nucleotide sequence ID" value="NZ_CP091430.1"/>
</dbReference>
<keyword evidence="2" id="KW-1185">Reference proteome</keyword>
<sequence>MKRDNELIIKILKQIEEEKTLTNVIVVEIEGYDDESVQYHVGLLKDAGYVIAKRTMSPVQYYISEMTWIGHDFLDAARDEGVVSKAKETAKQKGIEFASIPLDIAKELLMKSLKGIIGLD</sequence>
<dbReference type="EMBL" id="CP091430">
    <property type="protein sequence ID" value="UVI32108.1"/>
    <property type="molecule type" value="Genomic_DNA"/>
</dbReference>
<proteinExistence type="predicted"/>
<gene>
    <name evidence="1" type="ORF">L1F29_09925</name>
</gene>
<organism evidence="1 2">
    <name type="scientific">Paenibacillus spongiae</name>
    <dbReference type="NCBI Taxonomy" id="2909671"/>
    <lineage>
        <taxon>Bacteria</taxon>
        <taxon>Bacillati</taxon>
        <taxon>Bacillota</taxon>
        <taxon>Bacilli</taxon>
        <taxon>Bacillales</taxon>
        <taxon>Paenibacillaceae</taxon>
        <taxon>Paenibacillus</taxon>
    </lineage>
</organism>
<evidence type="ECO:0000313" key="1">
    <source>
        <dbReference type="EMBL" id="UVI32108.1"/>
    </source>
</evidence>
<accession>A0ABY5SEZ8</accession>
<protein>
    <submittedName>
        <fullName evidence="1">DUF2513 domain-containing protein</fullName>
    </submittedName>
</protein>
<reference evidence="1" key="1">
    <citation type="submission" date="2022-01" db="EMBL/GenBank/DDBJ databases">
        <title>Paenibacillus spongiae sp. nov., isolated from marine sponge.</title>
        <authorList>
            <person name="Li Z."/>
            <person name="Zhang M."/>
        </authorList>
    </citation>
    <scope>NUCLEOTIDE SEQUENCE</scope>
    <source>
        <strain evidence="1">PHS-Z3</strain>
    </source>
</reference>
<name>A0ABY5SEZ8_9BACL</name>
<dbReference type="Pfam" id="PF10711">
    <property type="entry name" value="DUF2513"/>
    <property type="match status" value="1"/>
</dbReference>